<sequence length="194" mass="21244">MKLIVSGASGFVATEVIRQSLNNPSITTVVALARRRISAPGNLPPDADASKLRSVVVDDLDQYSEDVKRQVAGADACIWTLAITPSKSRSFPWEEVKRVCHDYTMTGLETIFHARAGDKPSPFRFLYISGVAAERDQTKKPRFMAQYSLMRGETENQVLAFASAHKGDMEASVAKPGLILPPGNILAWLRATLL</sequence>
<dbReference type="Gene3D" id="3.40.50.720">
    <property type="entry name" value="NAD(P)-binding Rossmann-like Domain"/>
    <property type="match status" value="1"/>
</dbReference>
<dbReference type="PANTHER" id="PTHR14097:SF9">
    <property type="entry name" value="EPIMERASE, PUTATIVE (AFU_ORTHOLOGUE AFUA_8G07320)-RELATED"/>
    <property type="match status" value="1"/>
</dbReference>
<dbReference type="GeneID" id="19162750"/>
<dbReference type="RefSeq" id="XP_007726951.1">
    <property type="nucleotide sequence ID" value="XM_007728761.1"/>
</dbReference>
<accession>W9XWW1</accession>
<feature type="domain" description="NAD(P)-binding" evidence="1">
    <location>
        <begin position="7"/>
        <end position="137"/>
    </location>
</feature>
<dbReference type="HOGENOM" id="CLU_071330_0_1_1"/>
<dbReference type="InterPro" id="IPR016040">
    <property type="entry name" value="NAD(P)-bd_dom"/>
</dbReference>
<dbReference type="Proteomes" id="UP000019484">
    <property type="component" value="Unassembled WGS sequence"/>
</dbReference>
<dbReference type="eggNOG" id="ENOG502SRS2">
    <property type="taxonomic scope" value="Eukaryota"/>
</dbReference>
<dbReference type="PANTHER" id="PTHR14097">
    <property type="entry name" value="OXIDOREDUCTASE HTATIP2"/>
    <property type="match status" value="1"/>
</dbReference>
<dbReference type="InterPro" id="IPR036291">
    <property type="entry name" value="NAD(P)-bd_dom_sf"/>
</dbReference>
<name>W9XWW1_9EURO</name>
<evidence type="ECO:0000259" key="1">
    <source>
        <dbReference type="Pfam" id="PF13460"/>
    </source>
</evidence>
<dbReference type="AlphaFoldDB" id="W9XWW1"/>
<organism evidence="2 3">
    <name type="scientific">Capronia coronata CBS 617.96</name>
    <dbReference type="NCBI Taxonomy" id="1182541"/>
    <lineage>
        <taxon>Eukaryota</taxon>
        <taxon>Fungi</taxon>
        <taxon>Dikarya</taxon>
        <taxon>Ascomycota</taxon>
        <taxon>Pezizomycotina</taxon>
        <taxon>Eurotiomycetes</taxon>
        <taxon>Chaetothyriomycetidae</taxon>
        <taxon>Chaetothyriales</taxon>
        <taxon>Herpotrichiellaceae</taxon>
        <taxon>Capronia</taxon>
    </lineage>
</organism>
<proteinExistence type="predicted"/>
<protein>
    <recommendedName>
        <fullName evidence="1">NAD(P)-binding domain-containing protein</fullName>
    </recommendedName>
</protein>
<gene>
    <name evidence="2" type="ORF">A1O1_07895</name>
</gene>
<comment type="caution">
    <text evidence="2">The sequence shown here is derived from an EMBL/GenBank/DDBJ whole genome shotgun (WGS) entry which is preliminary data.</text>
</comment>
<evidence type="ECO:0000313" key="2">
    <source>
        <dbReference type="EMBL" id="EXJ81830.1"/>
    </source>
</evidence>
<dbReference type="Pfam" id="PF13460">
    <property type="entry name" value="NAD_binding_10"/>
    <property type="match status" value="1"/>
</dbReference>
<reference evidence="2 3" key="1">
    <citation type="submission" date="2013-03" db="EMBL/GenBank/DDBJ databases">
        <title>The Genome Sequence of Capronia coronata CBS 617.96.</title>
        <authorList>
            <consortium name="The Broad Institute Genomics Platform"/>
            <person name="Cuomo C."/>
            <person name="de Hoog S."/>
            <person name="Gorbushina A."/>
            <person name="Walker B."/>
            <person name="Young S.K."/>
            <person name="Zeng Q."/>
            <person name="Gargeya S."/>
            <person name="Fitzgerald M."/>
            <person name="Haas B."/>
            <person name="Abouelleil A."/>
            <person name="Allen A.W."/>
            <person name="Alvarado L."/>
            <person name="Arachchi H.M."/>
            <person name="Berlin A.M."/>
            <person name="Chapman S.B."/>
            <person name="Gainer-Dewar J."/>
            <person name="Goldberg J."/>
            <person name="Griggs A."/>
            <person name="Gujja S."/>
            <person name="Hansen M."/>
            <person name="Howarth C."/>
            <person name="Imamovic A."/>
            <person name="Ireland A."/>
            <person name="Larimer J."/>
            <person name="McCowan C."/>
            <person name="Murphy C."/>
            <person name="Pearson M."/>
            <person name="Poon T.W."/>
            <person name="Priest M."/>
            <person name="Roberts A."/>
            <person name="Saif S."/>
            <person name="Shea T."/>
            <person name="Sisk P."/>
            <person name="Sykes S."/>
            <person name="Wortman J."/>
            <person name="Nusbaum C."/>
            <person name="Birren B."/>
        </authorList>
    </citation>
    <scope>NUCLEOTIDE SEQUENCE [LARGE SCALE GENOMIC DNA]</scope>
    <source>
        <strain evidence="2 3">CBS 617.96</strain>
    </source>
</reference>
<dbReference type="OrthoDB" id="3535423at2759"/>
<dbReference type="SUPFAM" id="SSF51735">
    <property type="entry name" value="NAD(P)-binding Rossmann-fold domains"/>
    <property type="match status" value="1"/>
</dbReference>
<dbReference type="EMBL" id="AMWN01000007">
    <property type="protein sequence ID" value="EXJ81830.1"/>
    <property type="molecule type" value="Genomic_DNA"/>
</dbReference>
<keyword evidence="3" id="KW-1185">Reference proteome</keyword>
<evidence type="ECO:0000313" key="3">
    <source>
        <dbReference type="Proteomes" id="UP000019484"/>
    </source>
</evidence>